<organism evidence="2 3">
    <name type="scientific">Caerostris extrusa</name>
    <name type="common">Bark spider</name>
    <name type="synonym">Caerostris bankana</name>
    <dbReference type="NCBI Taxonomy" id="172846"/>
    <lineage>
        <taxon>Eukaryota</taxon>
        <taxon>Metazoa</taxon>
        <taxon>Ecdysozoa</taxon>
        <taxon>Arthropoda</taxon>
        <taxon>Chelicerata</taxon>
        <taxon>Arachnida</taxon>
        <taxon>Araneae</taxon>
        <taxon>Araneomorphae</taxon>
        <taxon>Entelegynae</taxon>
        <taxon>Araneoidea</taxon>
        <taxon>Araneidae</taxon>
        <taxon>Caerostris</taxon>
    </lineage>
</organism>
<comment type="caution">
    <text evidence="2">The sequence shown here is derived from an EMBL/GenBank/DDBJ whole genome shotgun (WGS) entry which is preliminary data.</text>
</comment>
<feature type="compositionally biased region" description="Basic and acidic residues" evidence="1">
    <location>
        <begin position="86"/>
        <end position="96"/>
    </location>
</feature>
<evidence type="ECO:0000313" key="3">
    <source>
        <dbReference type="Proteomes" id="UP001054945"/>
    </source>
</evidence>
<feature type="compositionally biased region" description="Low complexity" evidence="1">
    <location>
        <begin position="75"/>
        <end position="85"/>
    </location>
</feature>
<accession>A0AAV4XT22</accession>
<evidence type="ECO:0000313" key="2">
    <source>
        <dbReference type="EMBL" id="GIY98301.1"/>
    </source>
</evidence>
<feature type="region of interest" description="Disordered" evidence="1">
    <location>
        <begin position="69"/>
        <end position="96"/>
    </location>
</feature>
<reference evidence="2 3" key="1">
    <citation type="submission" date="2021-06" db="EMBL/GenBank/DDBJ databases">
        <title>Caerostris extrusa draft genome.</title>
        <authorList>
            <person name="Kono N."/>
            <person name="Arakawa K."/>
        </authorList>
    </citation>
    <scope>NUCLEOTIDE SEQUENCE [LARGE SCALE GENOMIC DNA]</scope>
</reference>
<dbReference type="Proteomes" id="UP001054945">
    <property type="component" value="Unassembled WGS sequence"/>
</dbReference>
<dbReference type="AlphaFoldDB" id="A0AAV4XT22"/>
<dbReference type="EMBL" id="BPLR01018280">
    <property type="protein sequence ID" value="GIY98301.1"/>
    <property type="molecule type" value="Genomic_DNA"/>
</dbReference>
<keyword evidence="3" id="KW-1185">Reference proteome</keyword>
<gene>
    <name evidence="2" type="ORF">CEXT_170871</name>
</gene>
<name>A0AAV4XT22_CAEEX</name>
<proteinExistence type="predicted"/>
<protein>
    <submittedName>
        <fullName evidence="2">Uncharacterized protein</fullName>
    </submittedName>
</protein>
<evidence type="ECO:0000256" key="1">
    <source>
        <dbReference type="SAM" id="MobiDB-lite"/>
    </source>
</evidence>
<sequence length="96" mass="10414">MNFTFSVTKDPLAGLKRAGSRVSPRELQSTDMKCLWASCEQKQRHPGGQFDGGGIGAVSFEGCTPERQEPGYWLSSNNSGTTASGSHKEMDCLENQ</sequence>